<gene>
    <name evidence="1" type="ORF">AB1300_11275</name>
    <name evidence="2" type="ORF">AB1300_12820</name>
</gene>
<name>A0ABV3VYQ6_9BACI</name>
<dbReference type="EMBL" id="JBFRHK010000006">
    <property type="protein sequence ID" value="MEX3745717.1"/>
    <property type="molecule type" value="Genomic_DNA"/>
</dbReference>
<evidence type="ECO:0000313" key="3">
    <source>
        <dbReference type="Proteomes" id="UP001558534"/>
    </source>
</evidence>
<keyword evidence="3" id="KW-1185">Reference proteome</keyword>
<dbReference type="RefSeq" id="WP_368636596.1">
    <property type="nucleotide sequence ID" value="NZ_JBFRHK010000006.1"/>
</dbReference>
<sequence length="42" mass="4696">MGIHGIGETFIKSINIGTLEKPIIQTGEEVRKWLQSNSLNNE</sequence>
<accession>A0ABV3VYQ6</accession>
<protein>
    <submittedName>
        <fullName evidence="2">Uncharacterized protein</fullName>
    </submittedName>
</protein>
<dbReference type="Proteomes" id="UP001558534">
    <property type="component" value="Unassembled WGS sequence"/>
</dbReference>
<proteinExistence type="predicted"/>
<organism evidence="2 3">
    <name type="scientific">Lysinibacillus xylanilyticus</name>
    <dbReference type="NCBI Taxonomy" id="582475"/>
    <lineage>
        <taxon>Bacteria</taxon>
        <taxon>Bacillati</taxon>
        <taxon>Bacillota</taxon>
        <taxon>Bacilli</taxon>
        <taxon>Bacillales</taxon>
        <taxon>Bacillaceae</taxon>
        <taxon>Lysinibacillus</taxon>
    </lineage>
</organism>
<evidence type="ECO:0000313" key="1">
    <source>
        <dbReference type="EMBL" id="MEX3745717.1"/>
    </source>
</evidence>
<reference evidence="2 3" key="1">
    <citation type="submission" date="2024-07" db="EMBL/GenBank/DDBJ databases">
        <title>Characterization of a bacterium isolated from hydrolysated instant sea cucumber by whole-genome sequencing and metabolomics.</title>
        <authorList>
            <person name="Luo X."/>
            <person name="Zhang Z."/>
            <person name="Zheng Z."/>
            <person name="Zhang W."/>
            <person name="Ming T."/>
            <person name="Jiao L."/>
            <person name="Su X."/>
            <person name="Kong F."/>
            <person name="Xu J."/>
        </authorList>
    </citation>
    <scope>NUCLEOTIDE SEQUENCE [LARGE SCALE GENOMIC DNA]</scope>
    <source>
        <strain evidence="2 3">XL-2024</strain>
    </source>
</reference>
<dbReference type="EMBL" id="JBFRHK010000007">
    <property type="protein sequence ID" value="MEX3746017.1"/>
    <property type="molecule type" value="Genomic_DNA"/>
</dbReference>
<comment type="caution">
    <text evidence="2">The sequence shown here is derived from an EMBL/GenBank/DDBJ whole genome shotgun (WGS) entry which is preliminary data.</text>
</comment>
<evidence type="ECO:0000313" key="2">
    <source>
        <dbReference type="EMBL" id="MEX3746017.1"/>
    </source>
</evidence>